<comment type="caution">
    <text evidence="1">The sequence shown here is derived from an EMBL/GenBank/DDBJ whole genome shotgun (WGS) entry which is preliminary data.</text>
</comment>
<dbReference type="Proteomes" id="UP000579281">
    <property type="component" value="Unassembled WGS sequence"/>
</dbReference>
<dbReference type="EMBL" id="JACHEN010000009">
    <property type="protein sequence ID" value="MBB6215695.1"/>
    <property type="molecule type" value="Genomic_DNA"/>
</dbReference>
<dbReference type="AlphaFoldDB" id="A0A841KZY6"/>
<gene>
    <name evidence="1" type="ORF">HNQ80_001784</name>
</gene>
<keyword evidence="2" id="KW-1185">Reference proteome</keyword>
<accession>A0A841KZY6</accession>
<dbReference type="RefSeq" id="WP_184310212.1">
    <property type="nucleotide sequence ID" value="NZ_JACHEN010000009.1"/>
</dbReference>
<sequence length="79" mass="9492">MAIQIGKESEHLLYVSFPYASDRIKKIKTIQGSYWVSKYRQWHIPYTRENLMKLLHLFSDEEICTDDALDNMLMMKSQY</sequence>
<name>A0A841KZY6_9FIRM</name>
<protein>
    <submittedName>
        <fullName evidence="1">Putative RNase H-like nuclease</fullName>
    </submittedName>
</protein>
<proteinExistence type="predicted"/>
<organism evidence="1 2">
    <name type="scientific">Anaerosolibacter carboniphilus</name>
    <dbReference type="NCBI Taxonomy" id="1417629"/>
    <lineage>
        <taxon>Bacteria</taxon>
        <taxon>Bacillati</taxon>
        <taxon>Bacillota</taxon>
        <taxon>Clostridia</taxon>
        <taxon>Peptostreptococcales</taxon>
        <taxon>Thermotaleaceae</taxon>
        <taxon>Anaerosolibacter</taxon>
    </lineage>
</organism>
<reference evidence="1 2" key="1">
    <citation type="submission" date="2020-08" db="EMBL/GenBank/DDBJ databases">
        <title>Genomic Encyclopedia of Type Strains, Phase IV (KMG-IV): sequencing the most valuable type-strain genomes for metagenomic binning, comparative biology and taxonomic classification.</title>
        <authorList>
            <person name="Goeker M."/>
        </authorList>
    </citation>
    <scope>NUCLEOTIDE SEQUENCE [LARGE SCALE GENOMIC DNA]</scope>
    <source>
        <strain evidence="1 2">DSM 103526</strain>
    </source>
</reference>
<evidence type="ECO:0000313" key="1">
    <source>
        <dbReference type="EMBL" id="MBB6215695.1"/>
    </source>
</evidence>
<evidence type="ECO:0000313" key="2">
    <source>
        <dbReference type="Proteomes" id="UP000579281"/>
    </source>
</evidence>